<sequence length="109" mass="12154">MKNKGRRSILTASSCQSADSQVPPGVKVRTRWLSGKVSALGPEDSRIETQFYMKIRRPDVRLNIHDICLPREFDYFMPRPVGIVVVGSIRMDIRPASISITPFGLPAGL</sequence>
<gene>
    <name evidence="2" type="ORF">AVEN_4629_1</name>
</gene>
<proteinExistence type="predicted"/>
<feature type="region of interest" description="Disordered" evidence="1">
    <location>
        <begin position="1"/>
        <end position="22"/>
    </location>
</feature>
<evidence type="ECO:0000313" key="2">
    <source>
        <dbReference type="EMBL" id="GBM60049.1"/>
    </source>
</evidence>
<dbReference type="AlphaFoldDB" id="A0A4Y2H4F4"/>
<comment type="caution">
    <text evidence="2">The sequence shown here is derived from an EMBL/GenBank/DDBJ whole genome shotgun (WGS) entry which is preliminary data.</text>
</comment>
<protein>
    <submittedName>
        <fullName evidence="2">Uncharacterized protein</fullName>
    </submittedName>
</protein>
<dbReference type="Proteomes" id="UP000499080">
    <property type="component" value="Unassembled WGS sequence"/>
</dbReference>
<keyword evidence="3" id="KW-1185">Reference proteome</keyword>
<evidence type="ECO:0000256" key="1">
    <source>
        <dbReference type="SAM" id="MobiDB-lite"/>
    </source>
</evidence>
<evidence type="ECO:0000313" key="3">
    <source>
        <dbReference type="Proteomes" id="UP000499080"/>
    </source>
</evidence>
<accession>A0A4Y2H4F4</accession>
<reference evidence="2 3" key="1">
    <citation type="journal article" date="2019" name="Sci. Rep.">
        <title>Orb-weaving spider Araneus ventricosus genome elucidates the spidroin gene catalogue.</title>
        <authorList>
            <person name="Kono N."/>
            <person name="Nakamura H."/>
            <person name="Ohtoshi R."/>
            <person name="Moran D.A.P."/>
            <person name="Shinohara A."/>
            <person name="Yoshida Y."/>
            <person name="Fujiwara M."/>
            <person name="Mori M."/>
            <person name="Tomita M."/>
            <person name="Arakawa K."/>
        </authorList>
    </citation>
    <scope>NUCLEOTIDE SEQUENCE [LARGE SCALE GENOMIC DNA]</scope>
</reference>
<name>A0A4Y2H4F4_ARAVE</name>
<dbReference type="EMBL" id="BGPR01101566">
    <property type="protein sequence ID" value="GBM60049.1"/>
    <property type="molecule type" value="Genomic_DNA"/>
</dbReference>
<organism evidence="2 3">
    <name type="scientific">Araneus ventricosus</name>
    <name type="common">Orbweaver spider</name>
    <name type="synonym">Epeira ventricosa</name>
    <dbReference type="NCBI Taxonomy" id="182803"/>
    <lineage>
        <taxon>Eukaryota</taxon>
        <taxon>Metazoa</taxon>
        <taxon>Ecdysozoa</taxon>
        <taxon>Arthropoda</taxon>
        <taxon>Chelicerata</taxon>
        <taxon>Arachnida</taxon>
        <taxon>Araneae</taxon>
        <taxon>Araneomorphae</taxon>
        <taxon>Entelegynae</taxon>
        <taxon>Araneoidea</taxon>
        <taxon>Araneidae</taxon>
        <taxon>Araneus</taxon>
    </lineage>
</organism>
<feature type="compositionally biased region" description="Polar residues" evidence="1">
    <location>
        <begin position="10"/>
        <end position="20"/>
    </location>
</feature>